<gene>
    <name evidence="1" type="ORF">SBF1_840053</name>
</gene>
<evidence type="ECO:0000313" key="1">
    <source>
        <dbReference type="EMBL" id="SPF55579.1"/>
    </source>
</evidence>
<organism evidence="1 2">
    <name type="scientific">Candidatus Desulfosporosinus infrequens</name>
    <dbReference type="NCBI Taxonomy" id="2043169"/>
    <lineage>
        <taxon>Bacteria</taxon>
        <taxon>Bacillati</taxon>
        <taxon>Bacillota</taxon>
        <taxon>Clostridia</taxon>
        <taxon>Eubacteriales</taxon>
        <taxon>Desulfitobacteriaceae</taxon>
        <taxon>Desulfosporosinus</taxon>
    </lineage>
</organism>
<name>A0A2U3LUQ7_9FIRM</name>
<dbReference type="EMBL" id="OMOF01000823">
    <property type="protein sequence ID" value="SPF55579.1"/>
    <property type="molecule type" value="Genomic_DNA"/>
</dbReference>
<dbReference type="AlphaFoldDB" id="A0A2U3LUQ7"/>
<evidence type="ECO:0008006" key="3">
    <source>
        <dbReference type="Google" id="ProtNLM"/>
    </source>
</evidence>
<proteinExistence type="predicted"/>
<sequence>MYTVKRLKIFKNEVSNPHLYDIIYKVLVIILDRGQRLMHEYPTTV</sequence>
<reference evidence="2" key="1">
    <citation type="submission" date="2018-02" db="EMBL/GenBank/DDBJ databases">
        <authorList>
            <person name="Hausmann B."/>
        </authorList>
    </citation>
    <scope>NUCLEOTIDE SEQUENCE [LARGE SCALE GENOMIC DNA]</scope>
    <source>
        <strain evidence="2">Peat soil MAG SbF1</strain>
    </source>
</reference>
<dbReference type="Proteomes" id="UP000238916">
    <property type="component" value="Unassembled WGS sequence"/>
</dbReference>
<protein>
    <recommendedName>
        <fullName evidence="3">Transposase</fullName>
    </recommendedName>
</protein>
<evidence type="ECO:0000313" key="2">
    <source>
        <dbReference type="Proteomes" id="UP000238916"/>
    </source>
</evidence>
<accession>A0A2U3LUQ7</accession>